<reference evidence="1 2" key="1">
    <citation type="submission" date="2020-08" db="EMBL/GenBank/DDBJ databases">
        <title>Genomic Encyclopedia of Type Strains, Phase IV (KMG-IV): sequencing the most valuable type-strain genomes for metagenomic binning, comparative biology and taxonomic classification.</title>
        <authorList>
            <person name="Goeker M."/>
        </authorList>
    </citation>
    <scope>NUCLEOTIDE SEQUENCE [LARGE SCALE GENOMIC DNA]</scope>
    <source>
        <strain evidence="1 2">DSM 22198</strain>
    </source>
</reference>
<dbReference type="InterPro" id="IPR011008">
    <property type="entry name" value="Dimeric_a/b-barrel"/>
</dbReference>
<evidence type="ECO:0008006" key="3">
    <source>
        <dbReference type="Google" id="ProtNLM"/>
    </source>
</evidence>
<keyword evidence="2" id="KW-1185">Reference proteome</keyword>
<sequence length="102" mass="11029">MSSRIIALFNLKPGVSVADYEAWAKAQDIPTVNGLASIDSFEVFRVTGLFGGGQPPYQYVEVLDVGDMAAFGQDIATSRMQEIAAKFQSMADVIFMTTDKLG</sequence>
<evidence type="ECO:0000313" key="2">
    <source>
        <dbReference type="Proteomes" id="UP000539175"/>
    </source>
</evidence>
<organism evidence="1 2">
    <name type="scientific">Nitrospirillum iridis</name>
    <dbReference type="NCBI Taxonomy" id="765888"/>
    <lineage>
        <taxon>Bacteria</taxon>
        <taxon>Pseudomonadati</taxon>
        <taxon>Pseudomonadota</taxon>
        <taxon>Alphaproteobacteria</taxon>
        <taxon>Rhodospirillales</taxon>
        <taxon>Azospirillaceae</taxon>
        <taxon>Nitrospirillum</taxon>
    </lineage>
</organism>
<dbReference type="InterPro" id="IPR021667">
    <property type="entry name" value="HapK"/>
</dbReference>
<dbReference type="RefSeq" id="WP_184803144.1">
    <property type="nucleotide sequence ID" value="NZ_JACIIZ010000010.1"/>
</dbReference>
<dbReference type="Gene3D" id="3.30.70.100">
    <property type="match status" value="1"/>
</dbReference>
<dbReference type="Pfam" id="PF11639">
    <property type="entry name" value="HapK"/>
    <property type="match status" value="1"/>
</dbReference>
<accession>A0A7X0AZP0</accession>
<dbReference type="Proteomes" id="UP000539175">
    <property type="component" value="Unassembled WGS sequence"/>
</dbReference>
<comment type="caution">
    <text evidence="1">The sequence shown here is derived from an EMBL/GenBank/DDBJ whole genome shotgun (WGS) entry which is preliminary data.</text>
</comment>
<dbReference type="SUPFAM" id="SSF54909">
    <property type="entry name" value="Dimeric alpha+beta barrel"/>
    <property type="match status" value="1"/>
</dbReference>
<proteinExistence type="predicted"/>
<dbReference type="EMBL" id="JACIIZ010000010">
    <property type="protein sequence ID" value="MBB6253084.1"/>
    <property type="molecule type" value="Genomic_DNA"/>
</dbReference>
<protein>
    <recommendedName>
        <fullName evidence="3">REDY-like protein HapK</fullName>
    </recommendedName>
</protein>
<dbReference type="AlphaFoldDB" id="A0A7X0AZP0"/>
<gene>
    <name evidence="1" type="ORF">FHS74_003653</name>
</gene>
<name>A0A7X0AZP0_9PROT</name>
<evidence type="ECO:0000313" key="1">
    <source>
        <dbReference type="EMBL" id="MBB6253084.1"/>
    </source>
</evidence>